<evidence type="ECO:0000256" key="1">
    <source>
        <dbReference type="SAM" id="MobiDB-lite"/>
    </source>
</evidence>
<feature type="compositionally biased region" description="Low complexity" evidence="1">
    <location>
        <begin position="53"/>
        <end position="64"/>
    </location>
</feature>
<sequence length="244" mass="27044">MQTNCASGGWASNRFFEPRSRPAMAWRPPRSPTWTSCGGMFLNIRQSRHGRRPAAGSSGASRSPRGWRRRGRSGRRRAACSSAGKAQLSFQVREAGSRCTAWARRRLRCTCGAVVYSQWEPFDTKTLGKDGQHAQLLGSEQSIGSCELQETLDGLTEDQGSQGDGGADPEIGQQCIARDDEELLQEDCLAEKLDWTASAHRLLLVSAEATGQQPFARRRARLDRERRDRDVAQLCASFMEVIGR</sequence>
<accession>A0ABN9W0Y7</accession>
<dbReference type="Proteomes" id="UP001189429">
    <property type="component" value="Unassembled WGS sequence"/>
</dbReference>
<feature type="compositionally biased region" description="Basic residues" evidence="1">
    <location>
        <begin position="65"/>
        <end position="78"/>
    </location>
</feature>
<reference evidence="2" key="1">
    <citation type="submission" date="2023-10" db="EMBL/GenBank/DDBJ databases">
        <authorList>
            <person name="Chen Y."/>
            <person name="Shah S."/>
            <person name="Dougan E. K."/>
            <person name="Thang M."/>
            <person name="Chan C."/>
        </authorList>
    </citation>
    <scope>NUCLEOTIDE SEQUENCE [LARGE SCALE GENOMIC DNA]</scope>
</reference>
<organism evidence="2 3">
    <name type="scientific">Prorocentrum cordatum</name>
    <dbReference type="NCBI Taxonomy" id="2364126"/>
    <lineage>
        <taxon>Eukaryota</taxon>
        <taxon>Sar</taxon>
        <taxon>Alveolata</taxon>
        <taxon>Dinophyceae</taxon>
        <taxon>Prorocentrales</taxon>
        <taxon>Prorocentraceae</taxon>
        <taxon>Prorocentrum</taxon>
    </lineage>
</organism>
<proteinExistence type="predicted"/>
<dbReference type="EMBL" id="CAUYUJ010017859">
    <property type="protein sequence ID" value="CAK0878543.1"/>
    <property type="molecule type" value="Genomic_DNA"/>
</dbReference>
<keyword evidence="3" id="KW-1185">Reference proteome</keyword>
<name>A0ABN9W0Y7_9DINO</name>
<feature type="region of interest" description="Disordered" evidence="1">
    <location>
        <begin position="48"/>
        <end position="79"/>
    </location>
</feature>
<protein>
    <submittedName>
        <fullName evidence="2">Uncharacterized protein</fullName>
    </submittedName>
</protein>
<evidence type="ECO:0000313" key="2">
    <source>
        <dbReference type="EMBL" id="CAK0878543.1"/>
    </source>
</evidence>
<gene>
    <name evidence="2" type="ORF">PCOR1329_LOCUS62270</name>
</gene>
<comment type="caution">
    <text evidence="2">The sequence shown here is derived from an EMBL/GenBank/DDBJ whole genome shotgun (WGS) entry which is preliminary data.</text>
</comment>
<evidence type="ECO:0000313" key="3">
    <source>
        <dbReference type="Proteomes" id="UP001189429"/>
    </source>
</evidence>